<protein>
    <submittedName>
        <fullName evidence="4">Uncharacterized protein</fullName>
    </submittedName>
</protein>
<evidence type="ECO:0000256" key="1">
    <source>
        <dbReference type="SAM" id="MobiDB-lite"/>
    </source>
</evidence>
<reference evidence="4 5" key="1">
    <citation type="submission" date="2018-10" db="EMBL/GenBank/DDBJ databases">
        <title>Genomic Encyclopedia of Archaeal and Bacterial Type Strains, Phase II (KMG-II): from individual species to whole genera.</title>
        <authorList>
            <person name="Goeker M."/>
        </authorList>
    </citation>
    <scope>NUCLEOTIDE SEQUENCE [LARGE SCALE GENOMIC DNA]</scope>
    <source>
        <strain evidence="4 5">DSM 14954</strain>
    </source>
</reference>
<keyword evidence="2" id="KW-0812">Transmembrane</keyword>
<evidence type="ECO:0000256" key="2">
    <source>
        <dbReference type="SAM" id="Phobius"/>
    </source>
</evidence>
<organism evidence="4 5">
    <name type="scientific">Solirubrobacter pauli</name>
    <dbReference type="NCBI Taxonomy" id="166793"/>
    <lineage>
        <taxon>Bacteria</taxon>
        <taxon>Bacillati</taxon>
        <taxon>Actinomycetota</taxon>
        <taxon>Thermoleophilia</taxon>
        <taxon>Solirubrobacterales</taxon>
        <taxon>Solirubrobacteraceae</taxon>
        <taxon>Solirubrobacter</taxon>
    </lineage>
</organism>
<keyword evidence="2" id="KW-0472">Membrane</keyword>
<dbReference type="AlphaFoldDB" id="A0A660KZ85"/>
<name>A0A660KZ85_9ACTN</name>
<proteinExistence type="predicted"/>
<feature type="chain" id="PRO_5025045916" evidence="3">
    <location>
        <begin position="25"/>
        <end position="202"/>
    </location>
</feature>
<keyword evidence="5" id="KW-1185">Reference proteome</keyword>
<dbReference type="OrthoDB" id="5245208at2"/>
<evidence type="ECO:0000313" key="5">
    <source>
        <dbReference type="Proteomes" id="UP000278962"/>
    </source>
</evidence>
<keyword evidence="2" id="KW-1133">Transmembrane helix</keyword>
<sequence length="202" mass="20342">MPSSSRVILVLLALLLVPATAAHAQEDDRVEILRDCADDDILQGDYPASKMRDALNNMPAELEEYSKCRDILSRGIAAKTAASKPDDGSAAAGPSGGSAGGGNASPAAPDATATASAAPQRTGRDVGVQVGPSTPQDWKAIDGAIERGGDAVPVNGRPVSPAATVGRNGMPGSVIVVLALLGAAALAAFAAPVRLRRLSART</sequence>
<evidence type="ECO:0000313" key="4">
    <source>
        <dbReference type="EMBL" id="RKQ85992.1"/>
    </source>
</evidence>
<feature type="compositionally biased region" description="Gly residues" evidence="1">
    <location>
        <begin position="94"/>
        <end position="103"/>
    </location>
</feature>
<keyword evidence="3" id="KW-0732">Signal</keyword>
<accession>A0A660KZ85</accession>
<dbReference type="EMBL" id="RBIL01000002">
    <property type="protein sequence ID" value="RKQ85992.1"/>
    <property type="molecule type" value="Genomic_DNA"/>
</dbReference>
<feature type="transmembrane region" description="Helical" evidence="2">
    <location>
        <begin position="170"/>
        <end position="191"/>
    </location>
</feature>
<dbReference type="RefSeq" id="WP_147447895.1">
    <property type="nucleotide sequence ID" value="NZ_RBIL01000002.1"/>
</dbReference>
<comment type="caution">
    <text evidence="4">The sequence shown here is derived from an EMBL/GenBank/DDBJ whole genome shotgun (WGS) entry which is preliminary data.</text>
</comment>
<feature type="signal peptide" evidence="3">
    <location>
        <begin position="1"/>
        <end position="24"/>
    </location>
</feature>
<gene>
    <name evidence="4" type="ORF">C8N24_4000</name>
</gene>
<feature type="region of interest" description="Disordered" evidence="1">
    <location>
        <begin position="79"/>
        <end position="136"/>
    </location>
</feature>
<feature type="compositionally biased region" description="Low complexity" evidence="1">
    <location>
        <begin position="104"/>
        <end position="119"/>
    </location>
</feature>
<evidence type="ECO:0000256" key="3">
    <source>
        <dbReference type="SAM" id="SignalP"/>
    </source>
</evidence>
<dbReference type="Proteomes" id="UP000278962">
    <property type="component" value="Unassembled WGS sequence"/>
</dbReference>